<keyword evidence="1" id="KW-0472">Membrane</keyword>
<keyword evidence="3" id="KW-1185">Reference proteome</keyword>
<gene>
    <name evidence="2" type="ORF">CWI69_07400</name>
</gene>
<proteinExistence type="predicted"/>
<dbReference type="OrthoDB" id="6241344at2"/>
<feature type="transmembrane region" description="Helical" evidence="1">
    <location>
        <begin position="32"/>
        <end position="55"/>
    </location>
</feature>
<dbReference type="Proteomes" id="UP000287198">
    <property type="component" value="Unassembled WGS sequence"/>
</dbReference>
<comment type="caution">
    <text evidence="2">The sequence shown here is derived from an EMBL/GenBank/DDBJ whole genome shotgun (WGS) entry which is preliminary data.</text>
</comment>
<evidence type="ECO:0000313" key="2">
    <source>
        <dbReference type="EMBL" id="RUO52854.1"/>
    </source>
</evidence>
<sequence>MPLSLFLLQGLVAALLFYVLVGQHHRQPLWSMLAVLICGMIPPVNWAVLLVAVGVRMWRRTAPLMSSVKH</sequence>
<accession>A0A432XW58</accession>
<evidence type="ECO:0000256" key="1">
    <source>
        <dbReference type="SAM" id="Phobius"/>
    </source>
</evidence>
<keyword evidence="1" id="KW-0812">Transmembrane</keyword>
<keyword evidence="1" id="KW-1133">Transmembrane helix</keyword>
<evidence type="ECO:0000313" key="3">
    <source>
        <dbReference type="Proteomes" id="UP000287198"/>
    </source>
</evidence>
<dbReference type="EMBL" id="PIPW01000002">
    <property type="protein sequence ID" value="RUO52854.1"/>
    <property type="molecule type" value="Genomic_DNA"/>
</dbReference>
<name>A0A432XW58_9GAMM</name>
<organism evidence="2 3">
    <name type="scientific">Pseudidiomarina halophila</name>
    <dbReference type="NCBI Taxonomy" id="1449799"/>
    <lineage>
        <taxon>Bacteria</taxon>
        <taxon>Pseudomonadati</taxon>
        <taxon>Pseudomonadota</taxon>
        <taxon>Gammaproteobacteria</taxon>
        <taxon>Alteromonadales</taxon>
        <taxon>Idiomarinaceae</taxon>
        <taxon>Pseudidiomarina</taxon>
    </lineage>
</organism>
<dbReference type="AlphaFoldDB" id="A0A432XW58"/>
<protein>
    <submittedName>
        <fullName evidence="2">Uncharacterized protein</fullName>
    </submittedName>
</protein>
<dbReference type="RefSeq" id="WP_126763366.1">
    <property type="nucleotide sequence ID" value="NZ_JBHLTZ010000012.1"/>
</dbReference>
<reference evidence="3" key="1">
    <citation type="journal article" date="2018" name="Front. Microbiol.">
        <title>Genome-Based Analysis Reveals the Taxonomy and Diversity of the Family Idiomarinaceae.</title>
        <authorList>
            <person name="Liu Y."/>
            <person name="Lai Q."/>
            <person name="Shao Z."/>
        </authorList>
    </citation>
    <scope>NUCLEOTIDE SEQUENCE [LARGE SCALE GENOMIC DNA]</scope>
    <source>
        <strain evidence="3">BH195</strain>
    </source>
</reference>